<dbReference type="AlphaFoldDB" id="A0AAE0TMU4"/>
<dbReference type="EMBL" id="JAUTXT010000056">
    <property type="protein sequence ID" value="KAK3670470.1"/>
    <property type="molecule type" value="Genomic_DNA"/>
</dbReference>
<name>A0AAE0TMU4_9PEZI</name>
<keyword evidence="2" id="KW-1185">Reference proteome</keyword>
<dbReference type="PANTHER" id="PTHR38797:SF4">
    <property type="entry name" value="NUCLEAR PORE COMPLEX PROTEIN NUP85"/>
    <property type="match status" value="1"/>
</dbReference>
<protein>
    <submittedName>
        <fullName evidence="1">Uncharacterized protein</fullName>
    </submittedName>
</protein>
<dbReference type="Pfam" id="PF12311">
    <property type="entry name" value="DUF3632"/>
    <property type="match status" value="1"/>
</dbReference>
<sequence>MSTQLWTKRVCATQTVDAKKEAVFETIQGPIDDTIDPAEGARSIASNYETYVKHEMQQASDYYKLGSLWCNICEATRHFGSSKAGALADLLIALYSLPPVLDDSGQPLKNVDGQAYWTGLPESGVTFGEYGIDIDHVEDYNDEEEAEDWLKQAPSFHNATAFAATISTRSTPDFGMVFHAYEAFDLALGDAVKPQKTERTAMYLPAAAMWTRTGGVKLYRFCAGRSGVESAAADVLAQGGHGLSLGRWSHWRERFEALALAEIGEIYQEIAASAASRMKETEIDDPA</sequence>
<comment type="caution">
    <text evidence="1">The sequence shown here is derived from an EMBL/GenBank/DDBJ whole genome shotgun (WGS) entry which is preliminary data.</text>
</comment>
<dbReference type="PANTHER" id="PTHR38797">
    <property type="entry name" value="NUCLEAR PORE COMPLEX PROTEIN NUP85-RELATED"/>
    <property type="match status" value="1"/>
</dbReference>
<dbReference type="InterPro" id="IPR022085">
    <property type="entry name" value="OpdG"/>
</dbReference>
<reference evidence="1" key="1">
    <citation type="submission" date="2023-07" db="EMBL/GenBank/DDBJ databases">
        <title>Black Yeasts Isolated from many extreme environments.</title>
        <authorList>
            <person name="Coleine C."/>
            <person name="Stajich J.E."/>
            <person name="Selbmann L."/>
        </authorList>
    </citation>
    <scope>NUCLEOTIDE SEQUENCE</scope>
    <source>
        <strain evidence="1">CCFEE 5485</strain>
    </source>
</reference>
<gene>
    <name evidence="1" type="ORF">LTR78_009711</name>
</gene>
<organism evidence="1 2">
    <name type="scientific">Recurvomyces mirabilis</name>
    <dbReference type="NCBI Taxonomy" id="574656"/>
    <lineage>
        <taxon>Eukaryota</taxon>
        <taxon>Fungi</taxon>
        <taxon>Dikarya</taxon>
        <taxon>Ascomycota</taxon>
        <taxon>Pezizomycotina</taxon>
        <taxon>Dothideomycetes</taxon>
        <taxon>Dothideomycetidae</taxon>
        <taxon>Mycosphaerellales</taxon>
        <taxon>Teratosphaeriaceae</taxon>
        <taxon>Recurvomyces</taxon>
    </lineage>
</organism>
<proteinExistence type="predicted"/>
<accession>A0AAE0TMU4</accession>
<evidence type="ECO:0000313" key="2">
    <source>
        <dbReference type="Proteomes" id="UP001274830"/>
    </source>
</evidence>
<dbReference type="InterPro" id="IPR053204">
    <property type="entry name" value="Oxopyrrolidines_Biosynth-assoc"/>
</dbReference>
<dbReference type="Proteomes" id="UP001274830">
    <property type="component" value="Unassembled WGS sequence"/>
</dbReference>
<evidence type="ECO:0000313" key="1">
    <source>
        <dbReference type="EMBL" id="KAK3670470.1"/>
    </source>
</evidence>